<organism evidence="1 2">
    <name type="scientific">Vaccinium darrowii</name>
    <dbReference type="NCBI Taxonomy" id="229202"/>
    <lineage>
        <taxon>Eukaryota</taxon>
        <taxon>Viridiplantae</taxon>
        <taxon>Streptophyta</taxon>
        <taxon>Embryophyta</taxon>
        <taxon>Tracheophyta</taxon>
        <taxon>Spermatophyta</taxon>
        <taxon>Magnoliopsida</taxon>
        <taxon>eudicotyledons</taxon>
        <taxon>Gunneridae</taxon>
        <taxon>Pentapetalae</taxon>
        <taxon>asterids</taxon>
        <taxon>Ericales</taxon>
        <taxon>Ericaceae</taxon>
        <taxon>Vaccinioideae</taxon>
        <taxon>Vaccinieae</taxon>
        <taxon>Vaccinium</taxon>
    </lineage>
</organism>
<evidence type="ECO:0000313" key="1">
    <source>
        <dbReference type="EMBL" id="KAH7863722.1"/>
    </source>
</evidence>
<proteinExistence type="predicted"/>
<name>A0ACB7ZDR1_9ERIC</name>
<comment type="caution">
    <text evidence="1">The sequence shown here is derived from an EMBL/GenBank/DDBJ whole genome shotgun (WGS) entry which is preliminary data.</text>
</comment>
<gene>
    <name evidence="1" type="ORF">Vadar_021213</name>
</gene>
<evidence type="ECO:0000313" key="2">
    <source>
        <dbReference type="Proteomes" id="UP000828048"/>
    </source>
</evidence>
<accession>A0ACB7ZDR1</accession>
<dbReference type="Proteomes" id="UP000828048">
    <property type="component" value="Chromosome 12"/>
</dbReference>
<keyword evidence="2" id="KW-1185">Reference proteome</keyword>
<protein>
    <submittedName>
        <fullName evidence="1">Uncharacterized protein</fullName>
    </submittedName>
</protein>
<dbReference type="EMBL" id="CM037162">
    <property type="protein sequence ID" value="KAH7863722.1"/>
    <property type="molecule type" value="Genomic_DNA"/>
</dbReference>
<reference evidence="1 2" key="1">
    <citation type="journal article" date="2021" name="Hortic Res">
        <title>High-quality reference genome and annotation aids understanding of berry development for evergreen blueberry (Vaccinium darrowii).</title>
        <authorList>
            <person name="Yu J."/>
            <person name="Hulse-Kemp A.M."/>
            <person name="Babiker E."/>
            <person name="Staton M."/>
        </authorList>
    </citation>
    <scope>NUCLEOTIDE SEQUENCE [LARGE SCALE GENOMIC DNA]</scope>
    <source>
        <strain evidence="2">cv. NJ 8807/NJ 8810</strain>
        <tissue evidence="1">Young leaf</tissue>
    </source>
</reference>
<sequence>MQPQKSCNSLLNNCKPYFAMILLSFGYAGMDIITKISLNRGMSHYVLVVYCNAIATAVIAPFAIFLERPVIDQNFYYAGLNYTSPTFACAINNMLPAMTFIMAIIFRMEKIDVKKVIHQAKIVGTIVTAGGAMLMTLYKGPVVEMVWSKHVHPRKSYITDGTTDKDWSKGSIFLIIATFAWASSFILQGIVASSIAFYVQGLVMKTKGTVFTTAFSPLTMIIVAIMGSFILAEKIFLGGIVGSVFIIAGLYSVLWGKYREEKASKLEGKSTGTVLQTMIQDASQVNQAFALEGIEAKEADKLPSVFTNGVSEPALS</sequence>